<feature type="binding site" evidence="4 6">
    <location>
        <position position="119"/>
    </location>
    <ligand>
        <name>substrate</name>
    </ligand>
</feature>
<dbReference type="InterPro" id="IPR020097">
    <property type="entry name" value="PsdUridine_synth_TruA_a/b_dom"/>
</dbReference>
<dbReference type="Gene3D" id="3.30.70.660">
    <property type="entry name" value="Pseudouridine synthase I, catalytic domain, C-terminal subdomain"/>
    <property type="match status" value="1"/>
</dbReference>
<dbReference type="InterPro" id="IPR020094">
    <property type="entry name" value="TruA/RsuA/RluB/E/F_N"/>
</dbReference>
<feature type="domain" description="Pseudouridine synthase I TruA alpha/beta" evidence="8">
    <location>
        <begin position="153"/>
        <end position="255"/>
    </location>
</feature>
<dbReference type="InterPro" id="IPR001406">
    <property type="entry name" value="PsdUridine_synth_TruA"/>
</dbReference>
<dbReference type="InterPro" id="IPR020095">
    <property type="entry name" value="PsdUridine_synth_TruA_C"/>
</dbReference>
<dbReference type="PIRSF" id="PIRSF001430">
    <property type="entry name" value="tRNA_psdUrid_synth"/>
    <property type="match status" value="1"/>
</dbReference>
<dbReference type="Proteomes" id="UP000199360">
    <property type="component" value="Unassembled WGS sequence"/>
</dbReference>
<feature type="active site" description="Nucleophile" evidence="4 5">
    <location>
        <position position="58"/>
    </location>
</feature>
<dbReference type="STRING" id="745366.GA0070213_109192"/>
<dbReference type="AlphaFoldDB" id="A0A1C5J8K6"/>
<dbReference type="GO" id="GO:0031119">
    <property type="term" value="P:tRNA pseudouridine synthesis"/>
    <property type="evidence" value="ECO:0007669"/>
    <property type="project" value="UniProtKB-UniRule"/>
</dbReference>
<dbReference type="Pfam" id="PF01416">
    <property type="entry name" value="PseudoU_synth_1"/>
    <property type="match status" value="1"/>
</dbReference>
<dbReference type="RefSeq" id="WP_091065840.1">
    <property type="nucleotide sequence ID" value="NZ_FMDM01000009.1"/>
</dbReference>
<evidence type="ECO:0000256" key="3">
    <source>
        <dbReference type="ARBA" id="ARBA00023235"/>
    </source>
</evidence>
<dbReference type="NCBIfam" id="TIGR00071">
    <property type="entry name" value="hisT_truA"/>
    <property type="match status" value="1"/>
</dbReference>
<dbReference type="Gene3D" id="3.30.70.580">
    <property type="entry name" value="Pseudouridine synthase I, catalytic domain, N-terminal subdomain"/>
    <property type="match status" value="1"/>
</dbReference>
<dbReference type="FunFam" id="3.30.70.580:FF:000008">
    <property type="entry name" value="tRNA pseudouridine synthase A"/>
    <property type="match status" value="1"/>
</dbReference>
<evidence type="ECO:0000256" key="2">
    <source>
        <dbReference type="ARBA" id="ARBA00022694"/>
    </source>
</evidence>
<evidence type="ECO:0000313" key="10">
    <source>
        <dbReference type="Proteomes" id="UP000199360"/>
    </source>
</evidence>
<dbReference type="PANTHER" id="PTHR11142">
    <property type="entry name" value="PSEUDOURIDYLATE SYNTHASE"/>
    <property type="match status" value="1"/>
</dbReference>
<dbReference type="FunFam" id="3.30.70.660:FF:000003">
    <property type="entry name" value="tRNA pseudouridine synthase A"/>
    <property type="match status" value="1"/>
</dbReference>
<keyword evidence="10" id="KW-1185">Reference proteome</keyword>
<comment type="function">
    <text evidence="4">Formation of pseudouridine at positions 38, 39 and 40 in the anticodon stem and loop of transfer RNAs.</text>
</comment>
<dbReference type="HAMAP" id="MF_00171">
    <property type="entry name" value="TruA"/>
    <property type="match status" value="1"/>
</dbReference>
<protein>
    <recommendedName>
        <fullName evidence="4">tRNA pseudouridine synthase A</fullName>
        <ecNumber evidence="4">5.4.99.12</ecNumber>
    </recommendedName>
    <alternativeName>
        <fullName evidence="4">tRNA pseudouridine(38-40) synthase</fullName>
    </alternativeName>
    <alternativeName>
        <fullName evidence="4">tRNA pseudouridylate synthase I</fullName>
    </alternativeName>
    <alternativeName>
        <fullName evidence="4">tRNA-uridine isomerase I</fullName>
    </alternativeName>
</protein>
<comment type="caution">
    <text evidence="4">Lacks conserved residue(s) required for the propagation of feature annotation.</text>
</comment>
<evidence type="ECO:0000313" key="9">
    <source>
        <dbReference type="EMBL" id="SCG66878.1"/>
    </source>
</evidence>
<comment type="subunit">
    <text evidence="4">Homodimer.</text>
</comment>
<reference evidence="10" key="1">
    <citation type="submission" date="2016-06" db="EMBL/GenBank/DDBJ databases">
        <authorList>
            <person name="Varghese N."/>
            <person name="Submissions Spin"/>
        </authorList>
    </citation>
    <scope>NUCLEOTIDE SEQUENCE [LARGE SCALE GENOMIC DNA]</scope>
    <source>
        <strain evidence="10">DSM 45647</strain>
    </source>
</reference>
<dbReference type="SUPFAM" id="SSF55120">
    <property type="entry name" value="Pseudouridine synthase"/>
    <property type="match status" value="1"/>
</dbReference>
<organism evidence="9 10">
    <name type="scientific">Micromonospora humi</name>
    <dbReference type="NCBI Taxonomy" id="745366"/>
    <lineage>
        <taxon>Bacteria</taxon>
        <taxon>Bacillati</taxon>
        <taxon>Actinomycetota</taxon>
        <taxon>Actinomycetes</taxon>
        <taxon>Micromonosporales</taxon>
        <taxon>Micromonosporaceae</taxon>
        <taxon>Micromonospora</taxon>
    </lineage>
</organism>
<evidence type="ECO:0000256" key="1">
    <source>
        <dbReference type="ARBA" id="ARBA00009375"/>
    </source>
</evidence>
<dbReference type="GO" id="GO:0003723">
    <property type="term" value="F:RNA binding"/>
    <property type="evidence" value="ECO:0007669"/>
    <property type="project" value="InterPro"/>
</dbReference>
<dbReference type="CDD" id="cd02570">
    <property type="entry name" value="PseudoU_synth_EcTruA"/>
    <property type="match status" value="1"/>
</dbReference>
<comment type="similarity">
    <text evidence="1 4 7">Belongs to the tRNA pseudouridine synthase TruA family.</text>
</comment>
<dbReference type="EMBL" id="FMDM01000009">
    <property type="protein sequence ID" value="SCG66878.1"/>
    <property type="molecule type" value="Genomic_DNA"/>
</dbReference>
<name>A0A1C5J8K6_9ACTN</name>
<dbReference type="EC" id="5.4.99.12" evidence="4"/>
<evidence type="ECO:0000256" key="7">
    <source>
        <dbReference type="RuleBase" id="RU003792"/>
    </source>
</evidence>
<dbReference type="InterPro" id="IPR020103">
    <property type="entry name" value="PsdUridine_synth_cat_dom_sf"/>
</dbReference>
<evidence type="ECO:0000256" key="5">
    <source>
        <dbReference type="PIRSR" id="PIRSR001430-1"/>
    </source>
</evidence>
<keyword evidence="2 4" id="KW-0819">tRNA processing</keyword>
<dbReference type="OrthoDB" id="9811823at2"/>
<evidence type="ECO:0000256" key="6">
    <source>
        <dbReference type="PIRSR" id="PIRSR001430-2"/>
    </source>
</evidence>
<gene>
    <name evidence="4" type="primary">truA</name>
    <name evidence="9" type="ORF">GA0070213_109192</name>
</gene>
<proteinExistence type="inferred from homology"/>
<keyword evidence="3 4" id="KW-0413">Isomerase</keyword>
<evidence type="ECO:0000259" key="8">
    <source>
        <dbReference type="Pfam" id="PF01416"/>
    </source>
</evidence>
<evidence type="ECO:0000256" key="4">
    <source>
        <dbReference type="HAMAP-Rule" id="MF_00171"/>
    </source>
</evidence>
<dbReference type="GO" id="GO:0160147">
    <property type="term" value="F:tRNA pseudouridine(38-40) synthase activity"/>
    <property type="evidence" value="ECO:0007669"/>
    <property type="project" value="UniProtKB-EC"/>
</dbReference>
<accession>A0A1C5J8K6</accession>
<dbReference type="PANTHER" id="PTHR11142:SF0">
    <property type="entry name" value="TRNA PSEUDOURIDINE SYNTHASE-LIKE 1"/>
    <property type="match status" value="1"/>
</dbReference>
<comment type="catalytic activity">
    <reaction evidence="4 7">
        <text>uridine(38/39/40) in tRNA = pseudouridine(38/39/40) in tRNA</text>
        <dbReference type="Rhea" id="RHEA:22376"/>
        <dbReference type="Rhea" id="RHEA-COMP:10085"/>
        <dbReference type="Rhea" id="RHEA-COMP:10087"/>
        <dbReference type="ChEBI" id="CHEBI:65314"/>
        <dbReference type="ChEBI" id="CHEBI:65315"/>
        <dbReference type="EC" id="5.4.99.12"/>
    </reaction>
</comment>
<sequence length="278" mass="30919">MDDERTRLRLDVSYDGTDFSGWAPQPTRRTVAGVLMETLDLVLGAGTVTGLTVAGRTDAGVHATGQVCHLDLPTEVWRAYEGRLLRRLARLLPTDVRVRAMTEVPADFDARFSATFRRYEYRVTDAPWGAEPLRRRDTLAWPKPLDLVALNEAAAGLVGEHDFAAYCRRKENATTLREVTRLDWRRDPDGILVATVRADAFCQNMVRSLVGAMLVAGDGRRPVTWPASLLTRRERSSEVTVAPAHGLALVEVGYPVDPADYARRADLTRRLRVPVVEG</sequence>